<gene>
    <name evidence="3" type="ORF">K435DRAFT_179999</name>
</gene>
<evidence type="ECO:0000259" key="2">
    <source>
        <dbReference type="Pfam" id="PF20152"/>
    </source>
</evidence>
<feature type="transmembrane region" description="Helical" evidence="1">
    <location>
        <begin position="50"/>
        <end position="69"/>
    </location>
</feature>
<keyword evidence="1" id="KW-0812">Transmembrane</keyword>
<organism evidence="3 4">
    <name type="scientific">Dendrothele bispora (strain CBS 962.96)</name>
    <dbReference type="NCBI Taxonomy" id="1314807"/>
    <lineage>
        <taxon>Eukaryota</taxon>
        <taxon>Fungi</taxon>
        <taxon>Dikarya</taxon>
        <taxon>Basidiomycota</taxon>
        <taxon>Agaricomycotina</taxon>
        <taxon>Agaricomycetes</taxon>
        <taxon>Agaricomycetidae</taxon>
        <taxon>Agaricales</taxon>
        <taxon>Agaricales incertae sedis</taxon>
        <taxon>Dendrothele</taxon>
    </lineage>
</organism>
<accession>A0A4S8LWC5</accession>
<feature type="transmembrane region" description="Helical" evidence="1">
    <location>
        <begin position="119"/>
        <end position="142"/>
    </location>
</feature>
<protein>
    <recommendedName>
        <fullName evidence="2">DUF6534 domain-containing protein</fullName>
    </recommendedName>
</protein>
<evidence type="ECO:0000256" key="1">
    <source>
        <dbReference type="SAM" id="Phobius"/>
    </source>
</evidence>
<evidence type="ECO:0000313" key="4">
    <source>
        <dbReference type="Proteomes" id="UP000297245"/>
    </source>
</evidence>
<dbReference type="PANTHER" id="PTHR40465">
    <property type="entry name" value="CHROMOSOME 1, WHOLE GENOME SHOTGUN SEQUENCE"/>
    <property type="match status" value="1"/>
</dbReference>
<dbReference type="Pfam" id="PF20152">
    <property type="entry name" value="DUF6534"/>
    <property type="match status" value="1"/>
</dbReference>
<name>A0A4S8LWC5_DENBC</name>
<evidence type="ECO:0000313" key="3">
    <source>
        <dbReference type="EMBL" id="THU93986.1"/>
    </source>
</evidence>
<dbReference type="Proteomes" id="UP000297245">
    <property type="component" value="Unassembled WGS sequence"/>
</dbReference>
<dbReference type="EMBL" id="ML179234">
    <property type="protein sequence ID" value="THU93986.1"/>
    <property type="molecule type" value="Genomic_DNA"/>
</dbReference>
<feature type="transmembrane region" description="Helical" evidence="1">
    <location>
        <begin position="154"/>
        <end position="177"/>
    </location>
</feature>
<keyword evidence="4" id="KW-1185">Reference proteome</keyword>
<dbReference type="InterPro" id="IPR045339">
    <property type="entry name" value="DUF6534"/>
</dbReference>
<feature type="transmembrane region" description="Helical" evidence="1">
    <location>
        <begin position="16"/>
        <end position="38"/>
    </location>
</feature>
<dbReference type="PANTHER" id="PTHR40465:SF1">
    <property type="entry name" value="DUF6534 DOMAIN-CONTAINING PROTEIN"/>
    <property type="match status" value="1"/>
</dbReference>
<reference evidence="3 4" key="1">
    <citation type="journal article" date="2019" name="Nat. Ecol. Evol.">
        <title>Megaphylogeny resolves global patterns of mushroom evolution.</title>
        <authorList>
            <person name="Varga T."/>
            <person name="Krizsan K."/>
            <person name="Foldi C."/>
            <person name="Dima B."/>
            <person name="Sanchez-Garcia M."/>
            <person name="Sanchez-Ramirez S."/>
            <person name="Szollosi G.J."/>
            <person name="Szarkandi J.G."/>
            <person name="Papp V."/>
            <person name="Albert L."/>
            <person name="Andreopoulos W."/>
            <person name="Angelini C."/>
            <person name="Antonin V."/>
            <person name="Barry K.W."/>
            <person name="Bougher N.L."/>
            <person name="Buchanan P."/>
            <person name="Buyck B."/>
            <person name="Bense V."/>
            <person name="Catcheside P."/>
            <person name="Chovatia M."/>
            <person name="Cooper J."/>
            <person name="Damon W."/>
            <person name="Desjardin D."/>
            <person name="Finy P."/>
            <person name="Geml J."/>
            <person name="Haridas S."/>
            <person name="Hughes K."/>
            <person name="Justo A."/>
            <person name="Karasinski D."/>
            <person name="Kautmanova I."/>
            <person name="Kiss B."/>
            <person name="Kocsube S."/>
            <person name="Kotiranta H."/>
            <person name="LaButti K.M."/>
            <person name="Lechner B.E."/>
            <person name="Liimatainen K."/>
            <person name="Lipzen A."/>
            <person name="Lukacs Z."/>
            <person name="Mihaltcheva S."/>
            <person name="Morgado L.N."/>
            <person name="Niskanen T."/>
            <person name="Noordeloos M.E."/>
            <person name="Ohm R.A."/>
            <person name="Ortiz-Santana B."/>
            <person name="Ovrebo C."/>
            <person name="Racz N."/>
            <person name="Riley R."/>
            <person name="Savchenko A."/>
            <person name="Shiryaev A."/>
            <person name="Soop K."/>
            <person name="Spirin V."/>
            <person name="Szebenyi C."/>
            <person name="Tomsovsky M."/>
            <person name="Tulloss R.E."/>
            <person name="Uehling J."/>
            <person name="Grigoriev I.V."/>
            <person name="Vagvolgyi C."/>
            <person name="Papp T."/>
            <person name="Martin F.M."/>
            <person name="Miettinen O."/>
            <person name="Hibbett D.S."/>
            <person name="Nagy L.G."/>
        </authorList>
    </citation>
    <scope>NUCLEOTIDE SEQUENCE [LARGE SCALE GENOMIC DNA]</scope>
    <source>
        <strain evidence="3 4">CBS 962.96</strain>
    </source>
</reference>
<dbReference type="OrthoDB" id="3265526at2759"/>
<sequence>MSNKTEHLVERQYGPLLIGVFFNAILYGMLIVQAYVYFHQTNSDSRWTRRIIIILLIAETMNTGLNFGIVWEPLIENFGDFTTDTPLMLATNPVTTSFISATVQIYAGWRIRVLTRSNLLAGFILFLALLSVAAGITSSVYLSLQPSFVAMNEYIWALMAWLTSSAACDVVISVSLVRILVKHKNESLIQTKSVINKIIILTIQTGIITSVAAVAAVLAFIVQKAVHQHATTQLIWDLSLSKLYTNSLLSALNARTRLNKMIDAQNGPSHVCYICFDSGRVPDDSERSRKVDVSFNIGRT</sequence>
<keyword evidence="1" id="KW-1133">Transmembrane helix</keyword>
<keyword evidence="1" id="KW-0472">Membrane</keyword>
<feature type="transmembrane region" description="Helical" evidence="1">
    <location>
        <begin position="198"/>
        <end position="222"/>
    </location>
</feature>
<feature type="domain" description="DUF6534" evidence="2">
    <location>
        <begin position="165"/>
        <end position="256"/>
    </location>
</feature>
<proteinExistence type="predicted"/>
<dbReference type="AlphaFoldDB" id="A0A4S8LWC5"/>
<feature type="transmembrane region" description="Helical" evidence="1">
    <location>
        <begin position="89"/>
        <end position="107"/>
    </location>
</feature>